<feature type="compositionally biased region" description="Acidic residues" evidence="1">
    <location>
        <begin position="246"/>
        <end position="257"/>
    </location>
</feature>
<feature type="compositionally biased region" description="Basic and acidic residues" evidence="1">
    <location>
        <begin position="578"/>
        <end position="591"/>
    </location>
</feature>
<reference evidence="3 4" key="1">
    <citation type="submission" date="2023-08" db="EMBL/GenBank/DDBJ databases">
        <authorList>
            <person name="Girao M."/>
            <person name="Carvalho M.F."/>
        </authorList>
    </citation>
    <scope>NUCLEOTIDE SEQUENCE [LARGE SCALE GENOMIC DNA]</scope>
    <source>
        <strain evidence="3 4">CT-R113</strain>
    </source>
</reference>
<feature type="compositionally biased region" description="Basic and acidic residues" evidence="1">
    <location>
        <begin position="120"/>
        <end position="130"/>
    </location>
</feature>
<evidence type="ECO:0000256" key="2">
    <source>
        <dbReference type="SAM" id="Phobius"/>
    </source>
</evidence>
<protein>
    <submittedName>
        <fullName evidence="3">Uncharacterized protein</fullName>
    </submittedName>
</protein>
<feature type="transmembrane region" description="Helical" evidence="2">
    <location>
        <begin position="29"/>
        <end position="49"/>
    </location>
</feature>
<organism evidence="3 4">
    <name type="scientific">Nocardiopsis codii</name>
    <dbReference type="NCBI Taxonomy" id="3065942"/>
    <lineage>
        <taxon>Bacteria</taxon>
        <taxon>Bacillati</taxon>
        <taxon>Actinomycetota</taxon>
        <taxon>Actinomycetes</taxon>
        <taxon>Streptosporangiales</taxon>
        <taxon>Nocardiopsidaceae</taxon>
        <taxon>Nocardiopsis</taxon>
    </lineage>
</organism>
<name>A0ABU7K8G1_9ACTN</name>
<keyword evidence="4" id="KW-1185">Reference proteome</keyword>
<gene>
    <name evidence="3" type="ORF">Q8791_14980</name>
</gene>
<dbReference type="RefSeq" id="WP_330092306.1">
    <property type="nucleotide sequence ID" value="NZ_JAUZMY010000013.1"/>
</dbReference>
<proteinExistence type="predicted"/>
<comment type="caution">
    <text evidence="3">The sequence shown here is derived from an EMBL/GenBank/DDBJ whole genome shotgun (WGS) entry which is preliminary data.</text>
</comment>
<evidence type="ECO:0000313" key="4">
    <source>
        <dbReference type="Proteomes" id="UP001356095"/>
    </source>
</evidence>
<feature type="compositionally biased region" description="Basic and acidic residues" evidence="1">
    <location>
        <begin position="404"/>
        <end position="416"/>
    </location>
</feature>
<feature type="region of interest" description="Disordered" evidence="1">
    <location>
        <begin position="77"/>
        <end position="613"/>
    </location>
</feature>
<dbReference type="EMBL" id="JAUZMY010000013">
    <property type="protein sequence ID" value="MEE2038526.1"/>
    <property type="molecule type" value="Genomic_DNA"/>
</dbReference>
<feature type="compositionally biased region" description="Acidic residues" evidence="1">
    <location>
        <begin position="597"/>
        <end position="607"/>
    </location>
</feature>
<accession>A0ABU7K8G1</accession>
<feature type="compositionally biased region" description="Low complexity" evidence="1">
    <location>
        <begin position="307"/>
        <end position="319"/>
    </location>
</feature>
<feature type="compositionally biased region" description="Basic and acidic residues" evidence="1">
    <location>
        <begin position="192"/>
        <end position="202"/>
    </location>
</feature>
<dbReference type="Proteomes" id="UP001356095">
    <property type="component" value="Unassembled WGS sequence"/>
</dbReference>
<feature type="compositionally biased region" description="Acidic residues" evidence="1">
    <location>
        <begin position="272"/>
        <end position="281"/>
    </location>
</feature>
<sequence>MILSILATVAVLAAIAVIAAALVFAETVLVYIALGLAGVSVLLLLGSAIQGRLVESRTGRPGTDGLGKSSVPTGAAMTAATATGPHVEPEHAGRVPVPAHGPVREAPADTPAWTAPVADDPGHGEPEYDVPRWQTPTAHEWPEPDTAPQVPDETTARWDTPAEDGGAGPASEEWTFGRPGSGAQDTVEVSEVPDRTGEDEKAASPVGPLDAEYGEPESAAAPFSYSIPGQASSPEDGPALAAAVADSDEDVPADEPPDTGAFAYRIPRDGDGTDPADDDAEPSEHDTGAGAAMHPTEDDEGARADDVATAETAETVPVVEHSETGADRDEDDSAAPVAPVSGSGAEPAVTADGTADDAPDTGADGTGEPVEEWEHAFSGADRASSADTDTDTDAVTDAVTDADTAVRIDTDVRADANDTWSEAAQEPDEDYEDTLVSAAVTEGADAVVAESGVPDDDAPAVGASDGDASEDAPGFAYRVPDRSEDADEEPEEVGGAGDGAQAEDTGRTSAFTYRLPQPEDGGAVAERVDRDGEDGVPVGGAVADASDPDATAVFVRPGPQDDGDGADGPTGGATDGKPAVRPEEAGDDHAVSSEAVLDGDGDLDDDKDSDRVH</sequence>
<keyword evidence="2" id="KW-1133">Transmembrane helix</keyword>
<evidence type="ECO:0000256" key="1">
    <source>
        <dbReference type="SAM" id="MobiDB-lite"/>
    </source>
</evidence>
<evidence type="ECO:0000313" key="3">
    <source>
        <dbReference type="EMBL" id="MEE2038526.1"/>
    </source>
</evidence>
<keyword evidence="2" id="KW-0472">Membrane</keyword>
<keyword evidence="2" id="KW-0812">Transmembrane</keyword>